<evidence type="ECO:0000259" key="4">
    <source>
        <dbReference type="Pfam" id="PF00171"/>
    </source>
</evidence>
<evidence type="ECO:0000256" key="3">
    <source>
        <dbReference type="ARBA" id="ARBA00023027"/>
    </source>
</evidence>
<dbReference type="SUPFAM" id="SSF53720">
    <property type="entry name" value="ALDH-like"/>
    <property type="match status" value="1"/>
</dbReference>
<name>A0A4T3EWE6_9SPHN</name>
<protein>
    <submittedName>
        <fullName evidence="5">Aldehyde dehydrogenase family protein</fullName>
    </submittedName>
</protein>
<dbReference type="PANTHER" id="PTHR42986">
    <property type="entry name" value="BENZALDEHYDE DEHYDROGENASE YFMT"/>
    <property type="match status" value="1"/>
</dbReference>
<dbReference type="RefSeq" id="WP_136694356.1">
    <property type="nucleotide sequence ID" value="NZ_SSHH01000004.1"/>
</dbReference>
<dbReference type="PANTHER" id="PTHR42986:SF1">
    <property type="entry name" value="BENZALDEHYDE DEHYDROGENASE YFMT"/>
    <property type="match status" value="1"/>
</dbReference>
<proteinExistence type="inferred from homology"/>
<keyword evidence="3" id="KW-0520">NAD</keyword>
<dbReference type="Gene3D" id="3.40.605.10">
    <property type="entry name" value="Aldehyde Dehydrogenase, Chain A, domain 1"/>
    <property type="match status" value="1"/>
</dbReference>
<dbReference type="InterPro" id="IPR015590">
    <property type="entry name" value="Aldehyde_DH_dom"/>
</dbReference>
<evidence type="ECO:0000313" key="6">
    <source>
        <dbReference type="Proteomes" id="UP000309389"/>
    </source>
</evidence>
<evidence type="ECO:0000256" key="2">
    <source>
        <dbReference type="ARBA" id="ARBA00023002"/>
    </source>
</evidence>
<dbReference type="GO" id="GO:0016491">
    <property type="term" value="F:oxidoreductase activity"/>
    <property type="evidence" value="ECO:0007669"/>
    <property type="project" value="UniProtKB-KW"/>
</dbReference>
<comment type="similarity">
    <text evidence="1">Belongs to the aldehyde dehydrogenase family.</text>
</comment>
<keyword evidence="2" id="KW-0560">Oxidoreductase</keyword>
<keyword evidence="6" id="KW-1185">Reference proteome</keyword>
<evidence type="ECO:0000313" key="5">
    <source>
        <dbReference type="EMBL" id="TIX48783.1"/>
    </source>
</evidence>
<accession>A0A4T3EWE6</accession>
<reference evidence="5 6" key="1">
    <citation type="submission" date="2019-04" db="EMBL/GenBank/DDBJ databases">
        <title>Altererythrobacter aquimixticola sp. nov., isolated from sediment of junction between the ocean and a freshwater spring.</title>
        <authorList>
            <person name="Yoon J.-H."/>
        </authorList>
    </citation>
    <scope>NUCLEOTIDE SEQUENCE [LARGE SCALE GENOMIC DNA]</scope>
    <source>
        <strain evidence="5 6">SSKS-13</strain>
    </source>
</reference>
<feature type="non-terminal residue" evidence="5">
    <location>
        <position position="128"/>
    </location>
</feature>
<dbReference type="EMBL" id="SSHH01000004">
    <property type="protein sequence ID" value="TIX48783.1"/>
    <property type="molecule type" value="Genomic_DNA"/>
</dbReference>
<comment type="caution">
    <text evidence="5">The sequence shown here is derived from an EMBL/GenBank/DDBJ whole genome shotgun (WGS) entry which is preliminary data.</text>
</comment>
<organism evidence="5 6">
    <name type="scientific">Alteraurantiacibacter aquimixticola</name>
    <dbReference type="NCBI Taxonomy" id="2489173"/>
    <lineage>
        <taxon>Bacteria</taxon>
        <taxon>Pseudomonadati</taxon>
        <taxon>Pseudomonadota</taxon>
        <taxon>Alphaproteobacteria</taxon>
        <taxon>Sphingomonadales</taxon>
        <taxon>Erythrobacteraceae</taxon>
        <taxon>Alteraurantiacibacter</taxon>
    </lineage>
</organism>
<gene>
    <name evidence="5" type="ORF">E5222_13605</name>
</gene>
<dbReference type="Proteomes" id="UP000309389">
    <property type="component" value="Unassembled WGS sequence"/>
</dbReference>
<dbReference type="AlphaFoldDB" id="A0A4T3EWE6"/>
<dbReference type="InterPro" id="IPR016162">
    <property type="entry name" value="Ald_DH_N"/>
</dbReference>
<dbReference type="OrthoDB" id="9761688at2"/>
<evidence type="ECO:0000256" key="1">
    <source>
        <dbReference type="ARBA" id="ARBA00009986"/>
    </source>
</evidence>
<sequence length="128" mass="13201">MAMFERLNPMTGDVASSAEAMQPGDIPAIAARAQAGFAEWSKLGPNAHRAVLNKAADALMAKKDDFVAAMMGEIGATAGWAMFNLGLAAGMVREAAAITTQISGEVIPSDHEGTIAMALREPVGVMLG</sequence>
<dbReference type="Pfam" id="PF00171">
    <property type="entry name" value="Aldedh"/>
    <property type="match status" value="1"/>
</dbReference>
<dbReference type="InterPro" id="IPR016161">
    <property type="entry name" value="Ald_DH/histidinol_DH"/>
</dbReference>
<feature type="domain" description="Aldehyde dehydrogenase" evidence="4">
    <location>
        <begin position="4"/>
        <end position="127"/>
    </location>
</feature>